<sequence>MVANATAMKLAALSTVNNRLQLDDHASSAAHARKKAKTSSQPTTSRCSPTASDRRSSSPSFSAQLPGIAITGPPGSQPNMGMHIPQSNGYLAAYDGNMAALNNGLQAMSMAQYGVGGGFGNDMYLSDGGMHERGRLVALDEAGLEAKGVAAKGARTKLLKVFEQVREAQADGRL</sequence>
<evidence type="ECO:0000256" key="1">
    <source>
        <dbReference type="SAM" id="MobiDB-lite"/>
    </source>
</evidence>
<dbReference type="Proteomes" id="UP000245764">
    <property type="component" value="Chromosome 11"/>
</dbReference>
<dbReference type="AlphaFoldDB" id="A0A2H1H401"/>
<proteinExistence type="predicted"/>
<protein>
    <submittedName>
        <fullName evidence="2">Uncharacterized protein</fullName>
    </submittedName>
</protein>
<dbReference type="InterPro" id="IPR013761">
    <property type="entry name" value="SAM/pointed_sf"/>
</dbReference>
<evidence type="ECO:0000313" key="3">
    <source>
        <dbReference type="Proteomes" id="UP000245764"/>
    </source>
</evidence>
<feature type="region of interest" description="Disordered" evidence="1">
    <location>
        <begin position="26"/>
        <end position="82"/>
    </location>
</feature>
<organism evidence="2 3">
    <name type="scientific">Zymoseptoria tritici ST99CH_1E4</name>
    <dbReference type="NCBI Taxonomy" id="1276532"/>
    <lineage>
        <taxon>Eukaryota</taxon>
        <taxon>Fungi</taxon>
        <taxon>Dikarya</taxon>
        <taxon>Ascomycota</taxon>
        <taxon>Pezizomycotina</taxon>
        <taxon>Dothideomycetes</taxon>
        <taxon>Dothideomycetidae</taxon>
        <taxon>Mycosphaerellales</taxon>
        <taxon>Mycosphaerellaceae</taxon>
        <taxon>Zymoseptoria</taxon>
    </lineage>
</organism>
<evidence type="ECO:0000313" key="2">
    <source>
        <dbReference type="EMBL" id="SMR60532.1"/>
    </source>
</evidence>
<reference evidence="3" key="1">
    <citation type="submission" date="2017-05" db="EMBL/GenBank/DDBJ databases">
        <authorList>
            <person name="Song R."/>
            <person name="Chenine A.L."/>
            <person name="Ruprecht R.M."/>
        </authorList>
    </citation>
    <scope>NUCLEOTIDE SEQUENCE [LARGE SCALE GENOMIC DNA]</scope>
</reference>
<accession>A0A2H1H401</accession>
<gene>
    <name evidence="2" type="ORF">ZT1E4_G10497</name>
</gene>
<name>A0A2H1H401_ZYMTR</name>
<dbReference type="EMBL" id="LT854263">
    <property type="protein sequence ID" value="SMR60532.1"/>
    <property type="molecule type" value="Genomic_DNA"/>
</dbReference>
<dbReference type="Gene3D" id="1.10.150.50">
    <property type="entry name" value="Transcription Factor, Ets-1"/>
    <property type="match status" value="1"/>
</dbReference>